<dbReference type="GO" id="GO:0032259">
    <property type="term" value="P:methylation"/>
    <property type="evidence" value="ECO:0007669"/>
    <property type="project" value="InterPro"/>
</dbReference>
<dbReference type="InterPro" id="IPR050851">
    <property type="entry name" value="mRNA_Cap_2O-Ribose_MeTrfase"/>
</dbReference>
<sequence>MDSIIQEKPPWKTVEYIQSPVWTFVSFPEITYSENWVSNDNADIIAVKDKIKALDKDKIWELAKKMVNKYELVYTHNDERLPPSISLITPLSRSFFKMVEILHVMQFFKDAPAKFVSAHVAEGPGGFIQALYTLTENEKKKVSNSVAITLKPTNHHIPGWKKSYNFLLRNKQVHLHYGVDGTGDIYKTENQASYIAEVGRLGGAHIFTADGGFDFSNDYTLQEMQIFHLLLSSITIGLRVLRPGGFFVLKMFDCAASHTKLLVLLLSRCFKAWTLYKPAMTRPCNSERYFLGMGLRANVNSGNSIKLITEALIHMEQQAAKGLFPWADFTSIFTPAEMAYLEAHNRAGVDLQIRYIQNAIFLAKNPDVWKTECYEEVLNKSYEWCEFFGVYAKPRIRI</sequence>
<name>A0A6C0K7X1_9ZZZZ</name>
<dbReference type="SUPFAM" id="SSF53335">
    <property type="entry name" value="S-adenosyl-L-methionine-dependent methyltransferases"/>
    <property type="match status" value="1"/>
</dbReference>
<feature type="domain" description="Ribosomal RNA methyltransferase FtsJ" evidence="1">
    <location>
        <begin position="92"/>
        <end position="294"/>
    </location>
</feature>
<dbReference type="PANTHER" id="PTHR16121">
    <property type="entry name" value="CAP-SPECIFIC MRNA (NUCLEOSIDE-2'-O-)-METHYLTRANSFERASE 1-RELATED"/>
    <property type="match status" value="1"/>
</dbReference>
<dbReference type="InterPro" id="IPR029063">
    <property type="entry name" value="SAM-dependent_MTases_sf"/>
</dbReference>
<dbReference type="GO" id="GO:0005634">
    <property type="term" value="C:nucleus"/>
    <property type="evidence" value="ECO:0007669"/>
    <property type="project" value="TreeGrafter"/>
</dbReference>
<dbReference type="GO" id="GO:0005737">
    <property type="term" value="C:cytoplasm"/>
    <property type="evidence" value="ECO:0007669"/>
    <property type="project" value="TreeGrafter"/>
</dbReference>
<organism evidence="2">
    <name type="scientific">viral metagenome</name>
    <dbReference type="NCBI Taxonomy" id="1070528"/>
    <lineage>
        <taxon>unclassified sequences</taxon>
        <taxon>metagenomes</taxon>
        <taxon>organismal metagenomes</taxon>
    </lineage>
</organism>
<protein>
    <recommendedName>
        <fullName evidence="1">Ribosomal RNA methyltransferase FtsJ domain-containing protein</fullName>
    </recommendedName>
</protein>
<evidence type="ECO:0000313" key="2">
    <source>
        <dbReference type="EMBL" id="QHU12777.1"/>
    </source>
</evidence>
<reference evidence="2" key="1">
    <citation type="journal article" date="2020" name="Nature">
        <title>Giant virus diversity and host interactions through global metagenomics.</title>
        <authorList>
            <person name="Schulz F."/>
            <person name="Roux S."/>
            <person name="Paez-Espino D."/>
            <person name="Jungbluth S."/>
            <person name="Walsh D.A."/>
            <person name="Denef V.J."/>
            <person name="McMahon K.D."/>
            <person name="Konstantinidis K.T."/>
            <person name="Eloe-Fadrosh E.A."/>
            <person name="Kyrpides N.C."/>
            <person name="Woyke T."/>
        </authorList>
    </citation>
    <scope>NUCLEOTIDE SEQUENCE</scope>
    <source>
        <strain evidence="2">GVMAG-S-1101172-89</strain>
    </source>
</reference>
<dbReference type="GO" id="GO:0004483">
    <property type="term" value="F:methyltransferase cap1 activity"/>
    <property type="evidence" value="ECO:0007669"/>
    <property type="project" value="UniProtKB-ARBA"/>
</dbReference>
<dbReference type="PANTHER" id="PTHR16121:SF0">
    <property type="entry name" value="CAP-SPECIFIC MRNA (NUCLEOSIDE-2'-O-)-METHYLTRANSFERASE 1"/>
    <property type="match status" value="1"/>
</dbReference>
<accession>A0A6C0K7X1</accession>
<dbReference type="Gene3D" id="3.40.50.12760">
    <property type="match status" value="1"/>
</dbReference>
<dbReference type="Pfam" id="PF01728">
    <property type="entry name" value="FtsJ"/>
    <property type="match status" value="1"/>
</dbReference>
<dbReference type="InterPro" id="IPR002877">
    <property type="entry name" value="RNA_MeTrfase_FtsJ_dom"/>
</dbReference>
<dbReference type="EMBL" id="MN740809">
    <property type="protein sequence ID" value="QHU12777.1"/>
    <property type="molecule type" value="Genomic_DNA"/>
</dbReference>
<evidence type="ECO:0000259" key="1">
    <source>
        <dbReference type="Pfam" id="PF01728"/>
    </source>
</evidence>
<proteinExistence type="predicted"/>
<dbReference type="AlphaFoldDB" id="A0A6C0K7X1"/>
<dbReference type="GO" id="GO:0006370">
    <property type="term" value="P:7-methylguanosine mRNA capping"/>
    <property type="evidence" value="ECO:0007669"/>
    <property type="project" value="TreeGrafter"/>
</dbReference>